<dbReference type="Proteomes" id="UP001390339">
    <property type="component" value="Unassembled WGS sequence"/>
</dbReference>
<dbReference type="PANTHER" id="PTHR12149">
    <property type="entry name" value="FRUCTOSAMINE 3 KINASE-RELATED PROTEIN"/>
    <property type="match status" value="1"/>
</dbReference>
<keyword evidence="4" id="KW-1185">Reference proteome</keyword>
<dbReference type="Pfam" id="PF03881">
    <property type="entry name" value="Fructosamin_kin"/>
    <property type="match status" value="1"/>
</dbReference>
<evidence type="ECO:0000256" key="2">
    <source>
        <dbReference type="ARBA" id="ARBA00048655"/>
    </source>
</evidence>
<gene>
    <name evidence="3" type="ORF">PGQ11_010878</name>
</gene>
<dbReference type="PANTHER" id="PTHR12149:SF8">
    <property type="entry name" value="PROTEIN-RIBULOSAMINE 3-KINASE"/>
    <property type="match status" value="1"/>
</dbReference>
<dbReference type="EMBL" id="JAPCWZ010000006">
    <property type="protein sequence ID" value="KAK8860144.1"/>
    <property type="molecule type" value="Genomic_DNA"/>
</dbReference>
<dbReference type="InterPro" id="IPR011009">
    <property type="entry name" value="Kinase-like_dom_sf"/>
</dbReference>
<dbReference type="GO" id="GO:0016301">
    <property type="term" value="F:kinase activity"/>
    <property type="evidence" value="ECO:0007669"/>
    <property type="project" value="UniProtKB-KW"/>
</dbReference>
<name>A0ABR2IAX4_9PEZI</name>
<dbReference type="InterPro" id="IPR016477">
    <property type="entry name" value="Fructo-/Ketosamine-3-kinase"/>
</dbReference>
<sequence length="340" mass="38400">MCSQDAERLAFGNGNTEVDPHVFLALPTGCRVISTQAHGVSYWAQTGKIEVELPDDTHQSFFIKVVSGEIGLHMVKGEFESMKAIHALQPEFAPVPIAHGSYQSIPDIHFFLCEFREMKEEMPEPRQFGAQLAALHQSSQSPNGKFGFHTTTYSGNLPQATDWEGSWEVFFTKSLKQALQFELEAKGPDPEFDSLLPVLFDEVIPRLLRPLESEGRSVKPCLVHGDLWYANSGIDVNTGQCLIFDACCFYAHNEYEFGQWMPTCNKFGDEYLAAYHSCVHRSDPIEDYQGRLDLYKLRFNTYVSALFRDNPNLRDQMLGDIRDLVARYGSHTGTTQPPQS</sequence>
<evidence type="ECO:0000313" key="4">
    <source>
        <dbReference type="Proteomes" id="UP001390339"/>
    </source>
</evidence>
<protein>
    <recommendedName>
        <fullName evidence="1">protein-ribulosamine 3-kinase</fullName>
        <ecNumber evidence="1">2.7.1.172</ecNumber>
    </recommendedName>
</protein>
<accession>A0ABR2IAX4</accession>
<evidence type="ECO:0000256" key="1">
    <source>
        <dbReference type="ARBA" id="ARBA00011961"/>
    </source>
</evidence>
<comment type="catalytic activity">
    <reaction evidence="2">
        <text>N(6)-D-ribulosyl-L-lysyl-[protein] + ATP = N(6)-(3-O-phospho-D-ribulosyl)-L-lysyl-[protein] + ADP + H(+)</text>
        <dbReference type="Rhea" id="RHEA:48432"/>
        <dbReference type="Rhea" id="RHEA-COMP:12103"/>
        <dbReference type="Rhea" id="RHEA-COMP:12104"/>
        <dbReference type="ChEBI" id="CHEBI:15378"/>
        <dbReference type="ChEBI" id="CHEBI:30616"/>
        <dbReference type="ChEBI" id="CHEBI:90418"/>
        <dbReference type="ChEBI" id="CHEBI:90420"/>
        <dbReference type="ChEBI" id="CHEBI:456216"/>
        <dbReference type="EC" id="2.7.1.172"/>
    </reaction>
    <physiologicalReaction direction="left-to-right" evidence="2">
        <dbReference type="Rhea" id="RHEA:48433"/>
    </physiologicalReaction>
</comment>
<dbReference type="EC" id="2.7.1.172" evidence="1"/>
<keyword evidence="3" id="KW-0418">Kinase</keyword>
<proteinExistence type="predicted"/>
<dbReference type="SUPFAM" id="SSF56112">
    <property type="entry name" value="Protein kinase-like (PK-like)"/>
    <property type="match status" value="1"/>
</dbReference>
<evidence type="ECO:0000313" key="3">
    <source>
        <dbReference type="EMBL" id="KAK8860144.1"/>
    </source>
</evidence>
<organism evidence="3 4">
    <name type="scientific">Apiospora arundinis</name>
    <dbReference type="NCBI Taxonomy" id="335852"/>
    <lineage>
        <taxon>Eukaryota</taxon>
        <taxon>Fungi</taxon>
        <taxon>Dikarya</taxon>
        <taxon>Ascomycota</taxon>
        <taxon>Pezizomycotina</taxon>
        <taxon>Sordariomycetes</taxon>
        <taxon>Xylariomycetidae</taxon>
        <taxon>Amphisphaeriales</taxon>
        <taxon>Apiosporaceae</taxon>
        <taxon>Apiospora</taxon>
    </lineage>
</organism>
<dbReference type="Gene3D" id="3.90.1200.10">
    <property type="match status" value="1"/>
</dbReference>
<comment type="caution">
    <text evidence="3">The sequence shown here is derived from an EMBL/GenBank/DDBJ whole genome shotgun (WGS) entry which is preliminary data.</text>
</comment>
<keyword evidence="3" id="KW-0808">Transferase</keyword>
<reference evidence="3 4" key="1">
    <citation type="journal article" date="2024" name="IMA Fungus">
        <title>Apiospora arundinis, a panoply of carbohydrate-active enzymes and secondary metabolites.</title>
        <authorList>
            <person name="Sorensen T."/>
            <person name="Petersen C."/>
            <person name="Muurmann A.T."/>
            <person name="Christiansen J.V."/>
            <person name="Brundto M.L."/>
            <person name="Overgaard C.K."/>
            <person name="Boysen A.T."/>
            <person name="Wollenberg R.D."/>
            <person name="Larsen T.O."/>
            <person name="Sorensen J.L."/>
            <person name="Nielsen K.L."/>
            <person name="Sondergaard T.E."/>
        </authorList>
    </citation>
    <scope>NUCLEOTIDE SEQUENCE [LARGE SCALE GENOMIC DNA]</scope>
    <source>
        <strain evidence="3 4">AAU 773</strain>
    </source>
</reference>